<gene>
    <name evidence="1" type="ORF">MRB53_011077</name>
</gene>
<dbReference type="EMBL" id="CM056811">
    <property type="protein sequence ID" value="KAJ8636810.1"/>
    <property type="molecule type" value="Genomic_DNA"/>
</dbReference>
<comment type="caution">
    <text evidence="1">The sequence shown here is derived from an EMBL/GenBank/DDBJ whole genome shotgun (WGS) entry which is preliminary data.</text>
</comment>
<organism evidence="1 2">
    <name type="scientific">Persea americana</name>
    <name type="common">Avocado</name>
    <dbReference type="NCBI Taxonomy" id="3435"/>
    <lineage>
        <taxon>Eukaryota</taxon>
        <taxon>Viridiplantae</taxon>
        <taxon>Streptophyta</taxon>
        <taxon>Embryophyta</taxon>
        <taxon>Tracheophyta</taxon>
        <taxon>Spermatophyta</taxon>
        <taxon>Magnoliopsida</taxon>
        <taxon>Magnoliidae</taxon>
        <taxon>Laurales</taxon>
        <taxon>Lauraceae</taxon>
        <taxon>Persea</taxon>
    </lineage>
</organism>
<evidence type="ECO:0000313" key="1">
    <source>
        <dbReference type="EMBL" id="KAJ8636810.1"/>
    </source>
</evidence>
<sequence length="445" mass="48946">MDSDLIEPPATLNPSPSISLPETQANPISNVHPTQANPISNAPSTQADLRPNAPVSNAPVSKPPSSPRSKLLQNPPGNQNLLKLPTPAALSPLPAVSHSLDGHQLLEEVRKSPNFQVNSGGTFLHGEVPSGTWGLDQLQLLRSHLDSLLKHQDLPPLSRPEPQIQKSYSSFLSQMPISFPPVIPPPTWIDGKLSLKIPSQMVNNSKESFSFSAIGKFVRRWPSLEELENWVQRSWRLSRPCLISLTEKGFFLFRFNSPEDRDILISQSPLMMDKKKLLLQSWSPRQNEESWPAITPVWIRLKGVPYHSWSSDILLSIASSVVPRKLFVELEGDTAVDVEVHYENVPCSECLSVGHLSGKCLFSATKPALLKTSIASLLQPQPAPVTGIDSEPREAQIRQVQNTASQPLSSAHEALSSDGNIPPVPESNFTSEPQLMDPVCKKILI</sequence>
<name>A0ACC2LTR7_PERAE</name>
<reference evidence="1 2" key="1">
    <citation type="journal article" date="2022" name="Hortic Res">
        <title>A haplotype resolved chromosomal level avocado genome allows analysis of novel avocado genes.</title>
        <authorList>
            <person name="Nath O."/>
            <person name="Fletcher S.J."/>
            <person name="Hayward A."/>
            <person name="Shaw L.M."/>
            <person name="Masouleh A.K."/>
            <person name="Furtado A."/>
            <person name="Henry R.J."/>
            <person name="Mitter N."/>
        </authorList>
    </citation>
    <scope>NUCLEOTIDE SEQUENCE [LARGE SCALE GENOMIC DNA]</scope>
    <source>
        <strain evidence="2">cv. Hass</strain>
    </source>
</reference>
<dbReference type="Proteomes" id="UP001234297">
    <property type="component" value="Chromosome 3"/>
</dbReference>
<keyword evidence="2" id="KW-1185">Reference proteome</keyword>
<protein>
    <submittedName>
        <fullName evidence="1">Uncharacterized protein</fullName>
    </submittedName>
</protein>
<evidence type="ECO:0000313" key="2">
    <source>
        <dbReference type="Proteomes" id="UP001234297"/>
    </source>
</evidence>
<accession>A0ACC2LTR7</accession>
<proteinExistence type="predicted"/>